<accession>A0ABR6WXU7</accession>
<feature type="coiled-coil region" evidence="1">
    <location>
        <begin position="58"/>
        <end position="100"/>
    </location>
</feature>
<keyword evidence="1" id="KW-0175">Coiled coil</keyword>
<protein>
    <submittedName>
        <fullName evidence="2">Uncharacterized protein</fullName>
    </submittedName>
</protein>
<dbReference type="RefSeq" id="WP_186843145.1">
    <property type="nucleotide sequence ID" value="NZ_WJBC01000023.1"/>
</dbReference>
<organism evidence="2 3">
    <name type="scientific">Acetobacterium fimetarium</name>
    <dbReference type="NCBI Taxonomy" id="52691"/>
    <lineage>
        <taxon>Bacteria</taxon>
        <taxon>Bacillati</taxon>
        <taxon>Bacillota</taxon>
        <taxon>Clostridia</taxon>
        <taxon>Eubacteriales</taxon>
        <taxon>Eubacteriaceae</taxon>
        <taxon>Acetobacterium</taxon>
    </lineage>
</organism>
<gene>
    <name evidence="2" type="ORF">GH808_12600</name>
</gene>
<comment type="caution">
    <text evidence="2">The sequence shown here is derived from an EMBL/GenBank/DDBJ whole genome shotgun (WGS) entry which is preliminary data.</text>
</comment>
<evidence type="ECO:0000313" key="2">
    <source>
        <dbReference type="EMBL" id="MBC3805258.1"/>
    </source>
</evidence>
<dbReference type="EMBL" id="WJBC01000023">
    <property type="protein sequence ID" value="MBC3805258.1"/>
    <property type="molecule type" value="Genomic_DNA"/>
</dbReference>
<keyword evidence="3" id="KW-1185">Reference proteome</keyword>
<reference evidence="2 3" key="1">
    <citation type="journal article" date="2020" name="mSystems">
        <title>Defining Genomic and Predicted Metabolic Features of the Acetobacterium Genus.</title>
        <authorList>
            <person name="Ross D.E."/>
            <person name="Marshall C.W."/>
            <person name="Gulliver D."/>
            <person name="May H.D."/>
            <person name="Norman R.S."/>
        </authorList>
    </citation>
    <scope>NUCLEOTIDE SEQUENCE [LARGE SCALE GENOMIC DNA]</scope>
    <source>
        <strain evidence="2 3">DSM 8238</strain>
    </source>
</reference>
<evidence type="ECO:0000256" key="1">
    <source>
        <dbReference type="SAM" id="Coils"/>
    </source>
</evidence>
<proteinExistence type="predicted"/>
<dbReference type="Proteomes" id="UP000603234">
    <property type="component" value="Unassembled WGS sequence"/>
</dbReference>
<evidence type="ECO:0000313" key="3">
    <source>
        <dbReference type="Proteomes" id="UP000603234"/>
    </source>
</evidence>
<sequence length="353" mass="40137">MTDLLNTAVSHKTFGDGTITDIDNNYITVTFETCKKKFVYPEAFKNFLELHDTVISEKVNEVIRIKEIQEQKEKQEQELIEKEEAAKKLQERFNAELQKKTSKNKKKADGHRNLAFKCNYCNGGESSAQIGYQGFCSDEVIAYNIDKKHQAGCSDEKSPCRLYQNGKMTRAELDGLMSGGDEQCHICDESQMLKIWKASAGRVQYGDNKGKPKKLKDLPCNSLALLTTRLPRAKEEERIIFGIFLVDDVFEGDDVDPGYVAAKAQYSIKLTPEEAMKMKFWDFYTNPNKKDVIQWGSGLFRYLNDDQAIQILQAVVELKENTAEAQLATDILDYFCQINKIAMAVHEEQSASL</sequence>
<name>A0ABR6WXU7_9FIRM</name>